<protein>
    <submittedName>
        <fullName evidence="3">Uncharacterized protein DUF4190</fullName>
    </submittedName>
</protein>
<feature type="transmembrane region" description="Helical" evidence="1">
    <location>
        <begin position="88"/>
        <end position="116"/>
    </location>
</feature>
<evidence type="ECO:0000259" key="2">
    <source>
        <dbReference type="Pfam" id="PF13828"/>
    </source>
</evidence>
<sequence length="139" mass="14742">MKRCPKCNFLNEDFAATCGSCGASFFGPGIIRKFKDPNTNLYAKYALVLGIISIPLIYLCLGWITGATAIAFGIVAKYKIKKSQGTQAGGTMAMIGIVLGIIGVGAAVALLIYAALMTDPVVCRLPESLEIYLNEKGNN</sequence>
<reference evidence="3 4" key="1">
    <citation type="submission" date="2017-09" db="EMBL/GenBank/DDBJ databases">
        <title>Evaluation of Pacific Biosciences Sequencing Technology to Finishing C. thermocellum Genome Sequences.</title>
        <authorList>
            <person name="Brown S."/>
        </authorList>
    </citation>
    <scope>NUCLEOTIDE SEQUENCE [LARGE SCALE GENOMIC DNA]</scope>
    <source>
        <strain evidence="3 4">AD2</strain>
    </source>
</reference>
<dbReference type="RefSeq" id="WP_003514843.1">
    <property type="nucleotide sequence ID" value="NZ_CP013828.1"/>
</dbReference>
<name>A0AB36TEY8_ACETH</name>
<dbReference type="GeneID" id="35804845"/>
<keyword evidence="1" id="KW-0812">Transmembrane</keyword>
<feature type="domain" description="DUF4190" evidence="2">
    <location>
        <begin position="43"/>
        <end position="109"/>
    </location>
</feature>
<organism evidence="3 4">
    <name type="scientific">Acetivibrio thermocellus AD2</name>
    <dbReference type="NCBI Taxonomy" id="1138384"/>
    <lineage>
        <taxon>Bacteria</taxon>
        <taxon>Bacillati</taxon>
        <taxon>Bacillota</taxon>
        <taxon>Clostridia</taxon>
        <taxon>Eubacteriales</taxon>
        <taxon>Oscillospiraceae</taxon>
        <taxon>Acetivibrio</taxon>
    </lineage>
</organism>
<dbReference type="EMBL" id="PDBW01000001">
    <property type="protein sequence ID" value="PFH01861.1"/>
    <property type="molecule type" value="Genomic_DNA"/>
</dbReference>
<feature type="transmembrane region" description="Helical" evidence="1">
    <location>
        <begin position="45"/>
        <end position="76"/>
    </location>
</feature>
<dbReference type="AlphaFoldDB" id="A0AB36TEY8"/>
<evidence type="ECO:0000256" key="1">
    <source>
        <dbReference type="SAM" id="Phobius"/>
    </source>
</evidence>
<dbReference type="InterPro" id="IPR025241">
    <property type="entry name" value="DUF4190"/>
</dbReference>
<gene>
    <name evidence="3" type="ORF">M972_11605</name>
</gene>
<dbReference type="Proteomes" id="UP000223596">
    <property type="component" value="Unassembled WGS sequence"/>
</dbReference>
<proteinExistence type="predicted"/>
<evidence type="ECO:0000313" key="3">
    <source>
        <dbReference type="EMBL" id="PFH01861.1"/>
    </source>
</evidence>
<comment type="caution">
    <text evidence="3">The sequence shown here is derived from an EMBL/GenBank/DDBJ whole genome shotgun (WGS) entry which is preliminary data.</text>
</comment>
<keyword evidence="1" id="KW-0472">Membrane</keyword>
<accession>A0AB36TEY8</accession>
<dbReference type="Pfam" id="PF13828">
    <property type="entry name" value="DUF4190"/>
    <property type="match status" value="1"/>
</dbReference>
<evidence type="ECO:0000313" key="4">
    <source>
        <dbReference type="Proteomes" id="UP000223596"/>
    </source>
</evidence>
<keyword evidence="1" id="KW-1133">Transmembrane helix</keyword>